<dbReference type="RefSeq" id="WP_068903866.1">
    <property type="nucleotide sequence ID" value="NZ_JBHUIF010000004.1"/>
</dbReference>
<proteinExistence type="predicted"/>
<dbReference type="OrthoDB" id="5294347at2"/>
<protein>
    <recommendedName>
        <fullName evidence="1">Co-chaperone DjlA N-terminal domain-containing protein</fullName>
    </recommendedName>
</protein>
<dbReference type="InterPro" id="IPR007791">
    <property type="entry name" value="DjlA_N"/>
</dbReference>
<organism evidence="2 3">
    <name type="scientific">Veronia pacifica</name>
    <dbReference type="NCBI Taxonomy" id="1080227"/>
    <lineage>
        <taxon>Bacteria</taxon>
        <taxon>Pseudomonadati</taxon>
        <taxon>Pseudomonadota</taxon>
        <taxon>Gammaproteobacteria</taxon>
        <taxon>Vibrionales</taxon>
        <taxon>Vibrionaceae</taxon>
        <taxon>Veronia</taxon>
    </lineage>
</organism>
<keyword evidence="3" id="KW-1185">Reference proteome</keyword>
<dbReference type="SUPFAM" id="SSF158682">
    <property type="entry name" value="TerB-like"/>
    <property type="match status" value="1"/>
</dbReference>
<gene>
    <name evidence="2" type="ORF">A8L45_15465</name>
</gene>
<comment type="caution">
    <text evidence="2">The sequence shown here is derived from an EMBL/GenBank/DDBJ whole genome shotgun (WGS) entry which is preliminary data.</text>
</comment>
<reference evidence="2 3" key="1">
    <citation type="submission" date="2016-05" db="EMBL/GenBank/DDBJ databases">
        <title>Genomic Taxonomy of the Vibrionaceae.</title>
        <authorList>
            <person name="Gomez-Gil B."/>
            <person name="Enciso-Ibarra J."/>
        </authorList>
    </citation>
    <scope>NUCLEOTIDE SEQUENCE [LARGE SCALE GENOMIC DNA]</scope>
    <source>
        <strain evidence="2 3">CAIM 1920</strain>
    </source>
</reference>
<dbReference type="STRING" id="1080227.A8L45_15465"/>
<dbReference type="CDD" id="cd07313">
    <property type="entry name" value="terB_like_2"/>
    <property type="match status" value="1"/>
</dbReference>
<dbReference type="Pfam" id="PF05099">
    <property type="entry name" value="TerB"/>
    <property type="match status" value="1"/>
</dbReference>
<feature type="domain" description="Co-chaperone DjlA N-terminal" evidence="1">
    <location>
        <begin position="28"/>
        <end position="142"/>
    </location>
</feature>
<name>A0A1C3EEX6_9GAMM</name>
<accession>A0A1C3EEX6</accession>
<dbReference type="AlphaFoldDB" id="A0A1C3EEX6"/>
<dbReference type="InterPro" id="IPR029024">
    <property type="entry name" value="TerB-like"/>
</dbReference>
<sequence>MLNNLVSRLKEILTDPQSDVVDDTDYKKAIAALLCEVAGADHNIDEREQKAKIHLLSQLVDIEENEAEALLACSMSETEGAISLFEYTDKLRKLSVNERFALIKAMWTVAFSDGELDPLEDMVIRKTSELLYVDHSMFIKAKLEAQSES</sequence>
<dbReference type="EMBL" id="LYBM01000030">
    <property type="protein sequence ID" value="ODA31773.1"/>
    <property type="molecule type" value="Genomic_DNA"/>
</dbReference>
<dbReference type="Proteomes" id="UP000094936">
    <property type="component" value="Unassembled WGS sequence"/>
</dbReference>
<dbReference type="Gene3D" id="1.10.3680.10">
    <property type="entry name" value="TerB-like"/>
    <property type="match status" value="1"/>
</dbReference>
<evidence type="ECO:0000313" key="3">
    <source>
        <dbReference type="Proteomes" id="UP000094936"/>
    </source>
</evidence>
<evidence type="ECO:0000259" key="1">
    <source>
        <dbReference type="Pfam" id="PF05099"/>
    </source>
</evidence>
<evidence type="ECO:0000313" key="2">
    <source>
        <dbReference type="EMBL" id="ODA31773.1"/>
    </source>
</evidence>